<feature type="compositionally biased region" description="Basic and acidic residues" evidence="8">
    <location>
        <begin position="84"/>
        <end position="93"/>
    </location>
</feature>
<evidence type="ECO:0000256" key="7">
    <source>
        <dbReference type="RuleBase" id="RU362055"/>
    </source>
</evidence>
<feature type="region of interest" description="Disordered" evidence="8">
    <location>
        <begin position="151"/>
        <end position="177"/>
    </location>
</feature>
<dbReference type="GO" id="GO:0004806">
    <property type="term" value="F:triacylglycerol lipase activity"/>
    <property type="evidence" value="ECO:0007669"/>
    <property type="project" value="InterPro"/>
</dbReference>
<feature type="short sequence motif" description="GXSXG" evidence="6">
    <location>
        <begin position="421"/>
        <end position="425"/>
    </location>
</feature>
<feature type="region of interest" description="Disordered" evidence="8">
    <location>
        <begin position="766"/>
        <end position="844"/>
    </location>
</feature>
<comment type="subcellular location">
    <subcellularLocation>
        <location evidence="7">Membrane</location>
        <topology evidence="7">Single-pass membrane protein</topology>
    </subcellularLocation>
</comment>
<dbReference type="Proteomes" id="UP000283895">
    <property type="component" value="Unassembled WGS sequence"/>
</dbReference>
<evidence type="ECO:0000256" key="5">
    <source>
        <dbReference type="ARBA" id="ARBA00023098"/>
    </source>
</evidence>
<keyword evidence="7" id="KW-0472">Membrane</keyword>
<feature type="region of interest" description="Disordered" evidence="8">
    <location>
        <begin position="52"/>
        <end position="103"/>
    </location>
</feature>
<dbReference type="Pfam" id="PF11815">
    <property type="entry name" value="DUF3336"/>
    <property type="match status" value="1"/>
</dbReference>
<proteinExistence type="inferred from homology"/>
<feature type="compositionally biased region" description="Polar residues" evidence="8">
    <location>
        <begin position="60"/>
        <end position="79"/>
    </location>
</feature>
<comment type="caution">
    <text evidence="6">Lacks conserved residue(s) required for the propagation of feature annotation.</text>
</comment>
<gene>
    <name evidence="10" type="ORF">VMCG_00778</name>
</gene>
<dbReference type="GO" id="GO:0016020">
    <property type="term" value="C:membrane"/>
    <property type="evidence" value="ECO:0007669"/>
    <property type="project" value="UniProtKB-SubCell"/>
</dbReference>
<keyword evidence="11" id="KW-1185">Reference proteome</keyword>
<dbReference type="GO" id="GO:0006641">
    <property type="term" value="P:triglyceride metabolic process"/>
    <property type="evidence" value="ECO:0007669"/>
    <property type="project" value="UniProtKB-ARBA"/>
</dbReference>
<feature type="compositionally biased region" description="Basic residues" evidence="8">
    <location>
        <begin position="160"/>
        <end position="175"/>
    </location>
</feature>
<dbReference type="STRING" id="356882.A0A423X8T9"/>
<evidence type="ECO:0000259" key="9">
    <source>
        <dbReference type="PROSITE" id="PS51635"/>
    </source>
</evidence>
<keyword evidence="3 6" id="KW-0378">Hydrolase</keyword>
<dbReference type="InterPro" id="IPR016035">
    <property type="entry name" value="Acyl_Trfase/lysoPLipase"/>
</dbReference>
<dbReference type="Gene3D" id="3.40.1090.10">
    <property type="entry name" value="Cytosolic phospholipase A2 catalytic domain"/>
    <property type="match status" value="2"/>
</dbReference>
<comment type="function">
    <text evidence="1">Probable lipid hydrolase.</text>
</comment>
<dbReference type="Pfam" id="PF01734">
    <property type="entry name" value="Patatin"/>
    <property type="match status" value="1"/>
</dbReference>
<evidence type="ECO:0000256" key="1">
    <source>
        <dbReference type="ARBA" id="ARBA00002682"/>
    </source>
</evidence>
<feature type="compositionally biased region" description="Acidic residues" evidence="8">
    <location>
        <begin position="774"/>
        <end position="791"/>
    </location>
</feature>
<dbReference type="EMBL" id="LKEA01000001">
    <property type="protein sequence ID" value="ROW12454.1"/>
    <property type="molecule type" value="Genomic_DNA"/>
</dbReference>
<keyword evidence="4 6" id="KW-0442">Lipid degradation</keyword>
<evidence type="ECO:0000313" key="10">
    <source>
        <dbReference type="EMBL" id="ROW12454.1"/>
    </source>
</evidence>
<evidence type="ECO:0000256" key="8">
    <source>
        <dbReference type="SAM" id="MobiDB-lite"/>
    </source>
</evidence>
<comment type="function">
    <text evidence="7">Lipid hydrolase.</text>
</comment>
<evidence type="ECO:0000256" key="2">
    <source>
        <dbReference type="ARBA" id="ARBA00006104"/>
    </source>
</evidence>
<evidence type="ECO:0000256" key="3">
    <source>
        <dbReference type="ARBA" id="ARBA00022801"/>
    </source>
</evidence>
<dbReference type="InterPro" id="IPR050301">
    <property type="entry name" value="NTE"/>
</dbReference>
<organism evidence="10 11">
    <name type="scientific">Cytospora schulzeri</name>
    <dbReference type="NCBI Taxonomy" id="448051"/>
    <lineage>
        <taxon>Eukaryota</taxon>
        <taxon>Fungi</taxon>
        <taxon>Dikarya</taxon>
        <taxon>Ascomycota</taxon>
        <taxon>Pezizomycotina</taxon>
        <taxon>Sordariomycetes</taxon>
        <taxon>Sordariomycetidae</taxon>
        <taxon>Diaporthales</taxon>
        <taxon>Cytosporaceae</taxon>
        <taxon>Cytospora</taxon>
    </lineage>
</organism>
<dbReference type="PANTHER" id="PTHR14226:SF66">
    <property type="entry name" value="TRIACYLGLYCEROL LIPASE PTL2"/>
    <property type="match status" value="1"/>
</dbReference>
<dbReference type="PROSITE" id="PS51635">
    <property type="entry name" value="PNPLA"/>
    <property type="match status" value="1"/>
</dbReference>
<evidence type="ECO:0000256" key="6">
    <source>
        <dbReference type="PROSITE-ProRule" id="PRU01161"/>
    </source>
</evidence>
<dbReference type="EC" id="3.1.1.-" evidence="7"/>
<dbReference type="OrthoDB" id="15478at2759"/>
<feature type="domain" description="PNPLA" evidence="9">
    <location>
        <begin position="390"/>
        <end position="581"/>
    </location>
</feature>
<dbReference type="CDD" id="cd07232">
    <property type="entry name" value="Pat_PLPL"/>
    <property type="match status" value="1"/>
</dbReference>
<comment type="similarity">
    <text evidence="2 7">Belongs to the PLPL family.</text>
</comment>
<reference evidence="10 11" key="1">
    <citation type="submission" date="2015-09" db="EMBL/GenBank/DDBJ databases">
        <title>Host preference determinants of Valsa canker pathogens revealed by comparative genomics.</title>
        <authorList>
            <person name="Yin Z."/>
            <person name="Huang L."/>
        </authorList>
    </citation>
    <scope>NUCLEOTIDE SEQUENCE [LARGE SCALE GENOMIC DNA]</scope>
    <source>
        <strain evidence="10 11">03-1</strain>
    </source>
</reference>
<name>A0A423X8T9_9PEZI</name>
<keyword evidence="7" id="KW-0812">Transmembrane</keyword>
<keyword evidence="5 6" id="KW-0443">Lipid metabolism</keyword>
<feature type="transmembrane region" description="Helical" evidence="7">
    <location>
        <begin position="192"/>
        <end position="211"/>
    </location>
</feature>
<dbReference type="GO" id="GO:0016042">
    <property type="term" value="P:lipid catabolic process"/>
    <property type="evidence" value="ECO:0007669"/>
    <property type="project" value="UniProtKB-UniRule"/>
</dbReference>
<feature type="active site" description="Nucleophile" evidence="6">
    <location>
        <position position="423"/>
    </location>
</feature>
<evidence type="ECO:0000256" key="4">
    <source>
        <dbReference type="ARBA" id="ARBA00022963"/>
    </source>
</evidence>
<dbReference type="InterPro" id="IPR021771">
    <property type="entry name" value="Triacylglycerol_lipase_N"/>
</dbReference>
<accession>A0A423X8T9</accession>
<dbReference type="InterPro" id="IPR002641">
    <property type="entry name" value="PNPLA_dom"/>
</dbReference>
<keyword evidence="7" id="KW-1133">Transmembrane helix</keyword>
<sequence>MAGDEADEKPPVVVPEKNYGFPRDAFDFTLLPDWDTDFLTKRDTEAFIQALSAPDPAASQEDSSTIRLGSPITATNGSSFDLIDPDREKKESEDAQEVAAHAAAASADVSAPNLLNGNGNGIGNGNSAQRRDSLFITAQNDWAPVHQKIVRAGTGNSKRSERRRHKRAKSTRPGRRTTDETREGYLYNILKWPFLLFVGCWVIGLALAYVLTRYYVWFYEYFISWRGRREQLRRNVRATSTYKEWRAAAKELDEYFGNTDWKEKNEFAYYDWKTVRKVWESMKKSRETAEKVEKRLSDGKMIGNEERQDGERAVEALRALLAACVKNNFVGVENPRLYSQTYYGTKNLVQNHVDEVEKSLKFVLESKQMQLDEKRELFKSLHANYGRTALCLSGGATFAYYHFGVVKALLEEDLLPDVITGTSGGALVAGLVATRTNEELKQLLVPALAGKITACSEPFTTWFRRWYSTGARFDSVNWARQCAWWTHGSMTFREAYERTGRILNVSCVPADPHSPTMLCNYLTSPDCVVWSAVLASAAVPGILNPVVLMMKQRDGTLVPYSFGHKWKDGSLRTDIPLKALNLHFNVNFTIVSQVNPHINLFFFSSRGSVGQPVTHRKGRGWRGGFLGSAAEQYIKLDLTKWLKILRQLELLPRLLGQDWSQIWLQQGFGGTITIWPKSIPTDFAHILTDPTPARLARMIHEGQQSAFPTVKFVANRLKIERLVEKGRRETRGFDMGSGRGSIESIISEEDLRNLMKRSIRTRGDYFLGSSVTGTEDDSTADEGEGEGEGELDGLLGESAIVEEVDDDFASPGVGEGGEHGELVLDSIEGPDGEEESLLRDEDSD</sequence>
<feature type="active site" description="Proton acceptor" evidence="6">
    <location>
        <position position="568"/>
    </location>
</feature>
<protein>
    <recommendedName>
        <fullName evidence="7">Patatin-like phospholipase domain-containing protein</fullName>
        <ecNumber evidence="7">3.1.1.-</ecNumber>
    </recommendedName>
</protein>
<dbReference type="AlphaFoldDB" id="A0A423X8T9"/>
<evidence type="ECO:0000313" key="11">
    <source>
        <dbReference type="Proteomes" id="UP000283895"/>
    </source>
</evidence>
<comment type="caution">
    <text evidence="10">The sequence shown here is derived from an EMBL/GenBank/DDBJ whole genome shotgun (WGS) entry which is preliminary data.</text>
</comment>
<dbReference type="PANTHER" id="PTHR14226">
    <property type="entry name" value="NEUROPATHY TARGET ESTERASE/SWISS CHEESE D.MELANOGASTER"/>
    <property type="match status" value="1"/>
</dbReference>
<dbReference type="SUPFAM" id="SSF52151">
    <property type="entry name" value="FabD/lysophospholipase-like"/>
    <property type="match status" value="1"/>
</dbReference>